<comment type="caution">
    <text evidence="1">The sequence shown here is derived from an EMBL/GenBank/DDBJ whole genome shotgun (WGS) entry which is preliminary data.</text>
</comment>
<dbReference type="Proteomes" id="UP001205906">
    <property type="component" value="Unassembled WGS sequence"/>
</dbReference>
<proteinExistence type="predicted"/>
<accession>A0ABT1C652</accession>
<evidence type="ECO:0000313" key="2">
    <source>
        <dbReference type="Proteomes" id="UP001205906"/>
    </source>
</evidence>
<keyword evidence="2" id="KW-1185">Reference proteome</keyword>
<gene>
    <name evidence="1" type="ORF">NGM99_11005</name>
</gene>
<name>A0ABT1C652_9HYPH</name>
<dbReference type="RefSeq" id="WP_252818858.1">
    <property type="nucleotide sequence ID" value="NZ_JAMXQS010000005.1"/>
</dbReference>
<dbReference type="EMBL" id="JAMXQS010000005">
    <property type="protein sequence ID" value="MCO6050312.1"/>
    <property type="molecule type" value="Genomic_DNA"/>
</dbReference>
<reference evidence="1 2" key="1">
    <citation type="submission" date="2022-06" db="EMBL/GenBank/DDBJ databases">
        <title>Mesorhizobium sp. strain RP14 Genome sequencing and assembly.</title>
        <authorList>
            <person name="Kim I."/>
        </authorList>
    </citation>
    <scope>NUCLEOTIDE SEQUENCE [LARGE SCALE GENOMIC DNA]</scope>
    <source>
        <strain evidence="2">RP14(2022)</strain>
    </source>
</reference>
<organism evidence="1 2">
    <name type="scientific">Mesorhizobium liriopis</name>
    <dbReference type="NCBI Taxonomy" id="2953882"/>
    <lineage>
        <taxon>Bacteria</taxon>
        <taxon>Pseudomonadati</taxon>
        <taxon>Pseudomonadota</taxon>
        <taxon>Alphaproteobacteria</taxon>
        <taxon>Hyphomicrobiales</taxon>
        <taxon>Phyllobacteriaceae</taxon>
        <taxon>Mesorhizobium</taxon>
    </lineage>
</organism>
<sequence>MISPYANEQRAYRAAIENEVERLIAILDRLHADPDLEPNGYEWDEGDMPENCDWVPFGAVA</sequence>
<evidence type="ECO:0000313" key="1">
    <source>
        <dbReference type="EMBL" id="MCO6050312.1"/>
    </source>
</evidence>
<protein>
    <submittedName>
        <fullName evidence="1">Uncharacterized protein</fullName>
    </submittedName>
</protein>